<evidence type="ECO:0000313" key="3">
    <source>
        <dbReference type="Proteomes" id="UP001212841"/>
    </source>
</evidence>
<evidence type="ECO:0000256" key="1">
    <source>
        <dbReference type="SAM" id="MobiDB-lite"/>
    </source>
</evidence>
<feature type="compositionally biased region" description="Basic and acidic residues" evidence="1">
    <location>
        <begin position="76"/>
        <end position="97"/>
    </location>
</feature>
<organism evidence="2 3">
    <name type="scientific">Rhizophlyctis rosea</name>
    <dbReference type="NCBI Taxonomy" id="64517"/>
    <lineage>
        <taxon>Eukaryota</taxon>
        <taxon>Fungi</taxon>
        <taxon>Fungi incertae sedis</taxon>
        <taxon>Chytridiomycota</taxon>
        <taxon>Chytridiomycota incertae sedis</taxon>
        <taxon>Chytridiomycetes</taxon>
        <taxon>Rhizophlyctidales</taxon>
        <taxon>Rhizophlyctidaceae</taxon>
        <taxon>Rhizophlyctis</taxon>
    </lineage>
</organism>
<accession>A0AAD5S2T0</accession>
<dbReference type="AlphaFoldDB" id="A0AAD5S2T0"/>
<comment type="caution">
    <text evidence="2">The sequence shown here is derived from an EMBL/GenBank/DDBJ whole genome shotgun (WGS) entry which is preliminary data.</text>
</comment>
<gene>
    <name evidence="2" type="ORF">HK097_004315</name>
</gene>
<reference evidence="2" key="1">
    <citation type="submission" date="2020-05" db="EMBL/GenBank/DDBJ databases">
        <title>Phylogenomic resolution of chytrid fungi.</title>
        <authorList>
            <person name="Stajich J.E."/>
            <person name="Amses K."/>
            <person name="Simmons R."/>
            <person name="Seto K."/>
            <person name="Myers J."/>
            <person name="Bonds A."/>
            <person name="Quandt C.A."/>
            <person name="Barry K."/>
            <person name="Liu P."/>
            <person name="Grigoriev I."/>
            <person name="Longcore J.E."/>
            <person name="James T.Y."/>
        </authorList>
    </citation>
    <scope>NUCLEOTIDE SEQUENCE</scope>
    <source>
        <strain evidence="2">JEL0318</strain>
    </source>
</reference>
<dbReference type="EMBL" id="JADGJD010002091">
    <property type="protein sequence ID" value="KAJ3035026.1"/>
    <property type="molecule type" value="Genomic_DNA"/>
</dbReference>
<proteinExistence type="predicted"/>
<feature type="region of interest" description="Disordered" evidence="1">
    <location>
        <begin position="1"/>
        <end position="97"/>
    </location>
</feature>
<evidence type="ECO:0000313" key="2">
    <source>
        <dbReference type="EMBL" id="KAJ3035026.1"/>
    </source>
</evidence>
<name>A0AAD5S2T0_9FUNG</name>
<feature type="compositionally biased region" description="Gly residues" evidence="1">
    <location>
        <begin position="58"/>
        <end position="67"/>
    </location>
</feature>
<protein>
    <submittedName>
        <fullName evidence="2">Uncharacterized protein</fullName>
    </submittedName>
</protein>
<dbReference type="Proteomes" id="UP001212841">
    <property type="component" value="Unassembled WGS sequence"/>
</dbReference>
<keyword evidence="3" id="KW-1185">Reference proteome</keyword>
<sequence>MPGGPPPQFGGPGRPPIPAPPPGWRPGMPIPPFQLPPNMPPPPPGWRPGMPLPPPPGAGGAPPGGFGAPPPPVDGHGTKRGYDDDSEDPSKRIKTEL</sequence>
<feature type="compositionally biased region" description="Pro residues" evidence="1">
    <location>
        <begin position="1"/>
        <end position="57"/>
    </location>
</feature>